<dbReference type="PRINTS" id="PR01045">
    <property type="entry name" value="TRNASYNTHGB"/>
</dbReference>
<evidence type="ECO:0000313" key="12">
    <source>
        <dbReference type="EMBL" id="HDK37531.1"/>
    </source>
</evidence>
<evidence type="ECO:0000256" key="6">
    <source>
        <dbReference type="ARBA" id="ARBA00022741"/>
    </source>
</evidence>
<organism evidence="12">
    <name type="scientific">Thiolapillus brandeum</name>
    <dbReference type="NCBI Taxonomy" id="1076588"/>
    <lineage>
        <taxon>Bacteria</taxon>
        <taxon>Pseudomonadati</taxon>
        <taxon>Pseudomonadota</taxon>
        <taxon>Gammaproteobacteria</taxon>
        <taxon>Chromatiales</taxon>
        <taxon>Sedimenticolaceae</taxon>
        <taxon>Thiolapillus</taxon>
    </lineage>
</organism>
<evidence type="ECO:0000256" key="11">
    <source>
        <dbReference type="ARBA" id="ARBA00047937"/>
    </source>
</evidence>
<comment type="caution">
    <text evidence="12">The sequence shown here is derived from an EMBL/GenBank/DDBJ whole genome shotgun (WGS) entry which is preliminary data.</text>
</comment>
<dbReference type="HAMAP" id="MF_00255">
    <property type="entry name" value="Gly_tRNA_synth_beta"/>
    <property type="match status" value="1"/>
</dbReference>
<proteinExistence type="inferred from homology"/>
<comment type="similarity">
    <text evidence="1">Belongs to the class-II aminoacyl-tRNA synthetase family.</text>
</comment>
<dbReference type="NCBIfam" id="TIGR00211">
    <property type="entry name" value="glyS"/>
    <property type="match status" value="1"/>
</dbReference>
<dbReference type="PANTHER" id="PTHR30075">
    <property type="entry name" value="GLYCYL-TRNA SYNTHETASE"/>
    <property type="match status" value="1"/>
</dbReference>
<dbReference type="GO" id="GO:0004820">
    <property type="term" value="F:glycine-tRNA ligase activity"/>
    <property type="evidence" value="ECO:0007669"/>
    <property type="project" value="UniProtKB-EC"/>
</dbReference>
<feature type="non-terminal residue" evidence="12">
    <location>
        <position position="549"/>
    </location>
</feature>
<gene>
    <name evidence="12" type="ORF">ENG92_00740</name>
</gene>
<dbReference type="EMBL" id="DRCV01000035">
    <property type="protein sequence ID" value="HDK37531.1"/>
    <property type="molecule type" value="Genomic_DNA"/>
</dbReference>
<evidence type="ECO:0000256" key="7">
    <source>
        <dbReference type="ARBA" id="ARBA00022840"/>
    </source>
</evidence>
<dbReference type="Proteomes" id="UP000885822">
    <property type="component" value="Unassembled WGS sequence"/>
</dbReference>
<accession>A0A831K2E5</accession>
<dbReference type="InterPro" id="IPR015944">
    <property type="entry name" value="Gly-tRNA-synth_bsu"/>
</dbReference>
<keyword evidence="7" id="KW-0067">ATP-binding</keyword>
<evidence type="ECO:0000256" key="9">
    <source>
        <dbReference type="ARBA" id="ARBA00023146"/>
    </source>
</evidence>
<dbReference type="AlphaFoldDB" id="A0A831K2E5"/>
<dbReference type="PROSITE" id="PS50861">
    <property type="entry name" value="AA_TRNA_LIGASE_II_GLYAB"/>
    <property type="match status" value="1"/>
</dbReference>
<comment type="subunit">
    <text evidence="2">Tetramer of two alpha and two beta subunits.</text>
</comment>
<dbReference type="GO" id="GO:0005524">
    <property type="term" value="F:ATP binding"/>
    <property type="evidence" value="ECO:0007669"/>
    <property type="project" value="UniProtKB-KW"/>
</dbReference>
<evidence type="ECO:0000256" key="2">
    <source>
        <dbReference type="ARBA" id="ARBA00011209"/>
    </source>
</evidence>
<dbReference type="InterPro" id="IPR006194">
    <property type="entry name" value="Gly-tRNA-synth_heterodimer"/>
</dbReference>
<reference evidence="12" key="1">
    <citation type="journal article" date="2020" name="mSystems">
        <title>Genome- and Community-Level Interaction Insights into Carbon Utilization and Element Cycling Functions of Hydrothermarchaeota in Hydrothermal Sediment.</title>
        <authorList>
            <person name="Zhou Z."/>
            <person name="Liu Y."/>
            <person name="Xu W."/>
            <person name="Pan J."/>
            <person name="Luo Z.H."/>
            <person name="Li M."/>
        </authorList>
    </citation>
    <scope>NUCLEOTIDE SEQUENCE [LARGE SCALE GENOMIC DNA]</scope>
    <source>
        <strain evidence="12">HyVt-26</strain>
    </source>
</reference>
<evidence type="ECO:0000256" key="3">
    <source>
        <dbReference type="ARBA" id="ARBA00012829"/>
    </source>
</evidence>
<keyword evidence="5 12" id="KW-0436">Ligase</keyword>
<sequence length="549" mass="61444">MTASQDLIFELGTEELPPVALKKLSQALEREFVAGLDKAGLAHGEVTSYAAPRRLALLVENCATRQPDRKLEKRGPAVQAAFDENGNPSKAAEGFARSCGTSVEHLDRLKTDKGEWLMYQLEEKGKAAAELLPEIAEQALHRLPIPKRMRWGASDAQFVRPVHWLLFKQGSDIIPCSLLDMEAGELSYGHRFHHPGSLLIDTPANYADVLESQGKVIAHFDKRRCIIKSQVERVAESLGGMAEIDPELLDEVTALNEWPVAITGNFEEKFLTVPPEALILTMKKNQKYFPLFDKEGKLMNHFITIANIDSPKPEVISEGNERVIRPRLADAMFFWEQDGKQKLEDHIESLKTVVFQKDLGSMYDKSRRVATLATWIAKNIGGDIVLANRAAMLSRCDLMTHMVGEFADMQGIMGRYQALRDGEPEELATAMEEFYLPRYSGDRLPQTRTGIALAMAEKIDTLCGIFGIGMKPTGDKDPFALRRAALGTLRIMREYSLTLNIREMLDIAVTSLKGRITEEQLVDNVQLFLMERLKVLLADEGISSQLFES</sequence>
<keyword evidence="9" id="KW-0030">Aminoacyl-tRNA synthetase</keyword>
<comment type="catalytic activity">
    <reaction evidence="11">
        <text>tRNA(Gly) + glycine + ATP = glycyl-tRNA(Gly) + AMP + diphosphate</text>
        <dbReference type="Rhea" id="RHEA:16013"/>
        <dbReference type="Rhea" id="RHEA-COMP:9664"/>
        <dbReference type="Rhea" id="RHEA-COMP:9683"/>
        <dbReference type="ChEBI" id="CHEBI:30616"/>
        <dbReference type="ChEBI" id="CHEBI:33019"/>
        <dbReference type="ChEBI" id="CHEBI:57305"/>
        <dbReference type="ChEBI" id="CHEBI:78442"/>
        <dbReference type="ChEBI" id="CHEBI:78522"/>
        <dbReference type="ChEBI" id="CHEBI:456215"/>
        <dbReference type="EC" id="6.1.1.14"/>
    </reaction>
</comment>
<evidence type="ECO:0000256" key="8">
    <source>
        <dbReference type="ARBA" id="ARBA00022917"/>
    </source>
</evidence>
<evidence type="ECO:0000256" key="5">
    <source>
        <dbReference type="ARBA" id="ARBA00022598"/>
    </source>
</evidence>
<keyword evidence="6" id="KW-0547">Nucleotide-binding</keyword>
<name>A0A831K2E5_9GAMM</name>
<dbReference type="SUPFAM" id="SSF109604">
    <property type="entry name" value="HD-domain/PDEase-like"/>
    <property type="match status" value="1"/>
</dbReference>
<evidence type="ECO:0000256" key="4">
    <source>
        <dbReference type="ARBA" id="ARBA00022032"/>
    </source>
</evidence>
<evidence type="ECO:0000256" key="1">
    <source>
        <dbReference type="ARBA" id="ARBA00008226"/>
    </source>
</evidence>
<dbReference type="GO" id="GO:0006426">
    <property type="term" value="P:glycyl-tRNA aminoacylation"/>
    <property type="evidence" value="ECO:0007669"/>
    <property type="project" value="InterPro"/>
</dbReference>
<dbReference type="GO" id="GO:0005829">
    <property type="term" value="C:cytosol"/>
    <property type="evidence" value="ECO:0007669"/>
    <property type="project" value="TreeGrafter"/>
</dbReference>
<evidence type="ECO:0000256" key="10">
    <source>
        <dbReference type="ARBA" id="ARBA00031650"/>
    </source>
</evidence>
<keyword evidence="8" id="KW-0648">Protein biosynthesis</keyword>
<dbReference type="PANTHER" id="PTHR30075:SF2">
    <property type="entry name" value="GLYCINE--TRNA LIGASE, CHLOROPLASTIC_MITOCHONDRIAL 2"/>
    <property type="match status" value="1"/>
</dbReference>
<dbReference type="EC" id="6.1.1.14" evidence="3"/>
<dbReference type="Pfam" id="PF02092">
    <property type="entry name" value="tRNA_synt_2f"/>
    <property type="match status" value="1"/>
</dbReference>
<protein>
    <recommendedName>
        <fullName evidence="4">Glycine--tRNA ligase beta subunit</fullName>
        <ecNumber evidence="3">6.1.1.14</ecNumber>
    </recommendedName>
    <alternativeName>
        <fullName evidence="10">Glycyl-tRNA synthetase beta subunit</fullName>
    </alternativeName>
</protein>